<feature type="non-terminal residue" evidence="1">
    <location>
        <position position="1"/>
    </location>
</feature>
<evidence type="ECO:0000313" key="2">
    <source>
        <dbReference type="Proteomes" id="UP000654075"/>
    </source>
</evidence>
<accession>A0A813F8T4</accession>
<dbReference type="EMBL" id="CAJNNV010024478">
    <property type="protein sequence ID" value="CAE8609976.1"/>
    <property type="molecule type" value="Genomic_DNA"/>
</dbReference>
<keyword evidence="2" id="KW-1185">Reference proteome</keyword>
<dbReference type="Proteomes" id="UP000654075">
    <property type="component" value="Unassembled WGS sequence"/>
</dbReference>
<feature type="non-terminal residue" evidence="1">
    <location>
        <position position="145"/>
    </location>
</feature>
<gene>
    <name evidence="1" type="ORF">PGLA1383_LOCUS27803</name>
</gene>
<proteinExistence type="predicted"/>
<evidence type="ECO:0000313" key="1">
    <source>
        <dbReference type="EMBL" id="CAE8609976.1"/>
    </source>
</evidence>
<reference evidence="1" key="1">
    <citation type="submission" date="2021-02" db="EMBL/GenBank/DDBJ databases">
        <authorList>
            <person name="Dougan E. K."/>
            <person name="Rhodes N."/>
            <person name="Thang M."/>
            <person name="Chan C."/>
        </authorList>
    </citation>
    <scope>NUCLEOTIDE SEQUENCE</scope>
</reference>
<name>A0A813F8T4_POLGL</name>
<organism evidence="1 2">
    <name type="scientific">Polarella glacialis</name>
    <name type="common">Dinoflagellate</name>
    <dbReference type="NCBI Taxonomy" id="89957"/>
    <lineage>
        <taxon>Eukaryota</taxon>
        <taxon>Sar</taxon>
        <taxon>Alveolata</taxon>
        <taxon>Dinophyceae</taxon>
        <taxon>Suessiales</taxon>
        <taxon>Suessiaceae</taxon>
        <taxon>Polarella</taxon>
    </lineage>
</organism>
<protein>
    <submittedName>
        <fullName evidence="1">Uncharacterized protein</fullName>
    </submittedName>
</protein>
<comment type="caution">
    <text evidence="1">The sequence shown here is derived from an EMBL/GenBank/DDBJ whole genome shotgun (WGS) entry which is preliminary data.</text>
</comment>
<dbReference type="AlphaFoldDB" id="A0A813F8T4"/>
<sequence length="145" mass="15694">PRASEESLARTADAGAESGSFLEENCFLEAQQRWLRCQNAALEPVEYALAPSLDNGAVDADGPLFAPDPAQILKTGAYPALEVQGALQNFERDEALSGFFYQPLSFFWATKELTQYSDLDISSPSCSSRWDPVKAATKAVASSPK</sequence>